<dbReference type="PANTHER" id="PTHR35391">
    <property type="entry name" value="C2H2-TYPE DOMAIN-CONTAINING PROTEIN-RELATED"/>
    <property type="match status" value="1"/>
</dbReference>
<dbReference type="EMBL" id="PDXA01000014">
    <property type="protein sequence ID" value="RYN52194.1"/>
    <property type="molecule type" value="Genomic_DNA"/>
</dbReference>
<feature type="compositionally biased region" description="Low complexity" evidence="1">
    <location>
        <begin position="35"/>
        <end position="47"/>
    </location>
</feature>
<protein>
    <recommendedName>
        <fullName evidence="2">Oxidoreductase acuF-like C2H2 type zinc-finger domain-containing protein</fullName>
    </recommendedName>
</protein>
<evidence type="ECO:0000313" key="3">
    <source>
        <dbReference type="EMBL" id="RYN52194.1"/>
    </source>
</evidence>
<dbReference type="Pfam" id="PF26082">
    <property type="entry name" value="zf-C2H2_AcuF"/>
    <property type="match status" value="1"/>
</dbReference>
<dbReference type="PANTHER" id="PTHR35391:SF7">
    <property type="entry name" value="C2H2-TYPE DOMAIN-CONTAINING PROTEIN"/>
    <property type="match status" value="1"/>
</dbReference>
<dbReference type="AlphaFoldDB" id="A0A4Q4MID2"/>
<evidence type="ECO:0000256" key="1">
    <source>
        <dbReference type="SAM" id="MobiDB-lite"/>
    </source>
</evidence>
<evidence type="ECO:0000259" key="2">
    <source>
        <dbReference type="Pfam" id="PF26082"/>
    </source>
</evidence>
<feature type="domain" description="Oxidoreductase acuF-like C2H2 type zinc-finger" evidence="2">
    <location>
        <begin position="266"/>
        <end position="292"/>
    </location>
</feature>
<dbReference type="InterPro" id="IPR058925">
    <property type="entry name" value="zf-C2H2_AcuF"/>
</dbReference>
<accession>A0A4Q4MID2</accession>
<reference evidence="4" key="1">
    <citation type="journal article" date="2019" name="bioRxiv">
        <title>Genomics, evolutionary history and diagnostics of the Alternaria alternata species group including apple and Asian pear pathotypes.</title>
        <authorList>
            <person name="Armitage A.D."/>
            <person name="Cockerton H.M."/>
            <person name="Sreenivasaprasad S."/>
            <person name="Woodhall J.W."/>
            <person name="Lane C.R."/>
            <person name="Harrison R.J."/>
            <person name="Clarkson J.P."/>
        </authorList>
    </citation>
    <scope>NUCLEOTIDE SEQUENCE [LARGE SCALE GENOMIC DNA]</scope>
    <source>
        <strain evidence="4">FERA 1082</strain>
    </source>
</reference>
<evidence type="ECO:0000313" key="4">
    <source>
        <dbReference type="Proteomes" id="UP000292402"/>
    </source>
</evidence>
<organism evidence="3 4">
    <name type="scientific">Alternaria tenuissima</name>
    <dbReference type="NCBI Taxonomy" id="119927"/>
    <lineage>
        <taxon>Eukaryota</taxon>
        <taxon>Fungi</taxon>
        <taxon>Dikarya</taxon>
        <taxon>Ascomycota</taxon>
        <taxon>Pezizomycotina</taxon>
        <taxon>Dothideomycetes</taxon>
        <taxon>Pleosporomycetidae</taxon>
        <taxon>Pleosporales</taxon>
        <taxon>Pleosporineae</taxon>
        <taxon>Pleosporaceae</taxon>
        <taxon>Alternaria</taxon>
        <taxon>Alternaria sect. Alternaria</taxon>
        <taxon>Alternaria alternata complex</taxon>
    </lineage>
</organism>
<gene>
    <name evidence="3" type="ORF">AA0114_g5078</name>
</gene>
<proteinExistence type="predicted"/>
<name>A0A4Q4MID2_9PLEO</name>
<feature type="region of interest" description="Disordered" evidence="1">
    <location>
        <begin position="1"/>
        <end position="67"/>
    </location>
</feature>
<feature type="region of interest" description="Disordered" evidence="1">
    <location>
        <begin position="414"/>
        <end position="447"/>
    </location>
</feature>
<comment type="caution">
    <text evidence="3">The sequence shown here is derived from an EMBL/GenBank/DDBJ whole genome shotgun (WGS) entry which is preliminary data.</text>
</comment>
<dbReference type="Proteomes" id="UP000292402">
    <property type="component" value="Unassembled WGS sequence"/>
</dbReference>
<feature type="compositionally biased region" description="Basic and acidic residues" evidence="1">
    <location>
        <begin position="52"/>
        <end position="67"/>
    </location>
</feature>
<sequence>MKTPQALHTIENEDSSALGDAVVDCGPSDTNLDGSESSDSPWEVSSDSETEPSTKGDHPYIPDRSRTEVPPLLPGVVATHSLPLSSAKFVVDCLWKLPIRRPAPVDRMRKKATKDTSGYVPFDILYVKDKFPDLNETVALRLAKMISRRRQLIVYRKDHTRALRHEETQLPDRIQLYHRHRYKEDGDDGFSETNSSFKTPSETTVITKATTLKPDALVSAMKPRVGLYAPSISSSGSSTASEQAGKDITIRIPNRPIGKDGKALAQFVCPYCSTAQFITEERQWKKHVLFDLQPYVCTYPECQLNEYLFETVDDWFNHESRTHRVEWFCNTESHESFGEMSDFLEHMHTVHFESLSEVQLQSLHHGFQRPSRVASGTCTLCGKSANKLKSHLSRHLQQISLFAIPQTDYMTHWEEEDTSSNAARQSIRGSSNAHSTDSHSESHSEASSLNFVEANNDVEDERSPQGVEPYKDMVPSISEHSKENVDTSWDQITSKFKDARVAMREEMESLTLLTPTILVPEFKKPTDRRDSIELHRERIESYKTQSLGTDSTPQRTKAVVPTSSTCAEDLLEGLLESGRPESPRLGIRRALPLSHYKYKKVRFKEEAIAQVKYFS</sequence>
<feature type="compositionally biased region" description="Polar residues" evidence="1">
    <location>
        <begin position="419"/>
        <end position="432"/>
    </location>
</feature>